<feature type="region of interest" description="Disordered" evidence="1">
    <location>
        <begin position="49"/>
        <end position="160"/>
    </location>
</feature>
<evidence type="ECO:0000259" key="2">
    <source>
        <dbReference type="Pfam" id="PF13453"/>
    </source>
</evidence>
<evidence type="ECO:0000313" key="3">
    <source>
        <dbReference type="EMBL" id="GIJ50169.1"/>
    </source>
</evidence>
<name>A0A8J4DTW4_9ACTN</name>
<organism evidence="3 4">
    <name type="scientific">Virgisporangium aliadipatigenens</name>
    <dbReference type="NCBI Taxonomy" id="741659"/>
    <lineage>
        <taxon>Bacteria</taxon>
        <taxon>Bacillati</taxon>
        <taxon>Actinomycetota</taxon>
        <taxon>Actinomycetes</taxon>
        <taxon>Micromonosporales</taxon>
        <taxon>Micromonosporaceae</taxon>
        <taxon>Virgisporangium</taxon>
    </lineage>
</organism>
<feature type="compositionally biased region" description="Pro residues" evidence="1">
    <location>
        <begin position="97"/>
        <end position="106"/>
    </location>
</feature>
<feature type="compositionally biased region" description="Low complexity" evidence="1">
    <location>
        <begin position="134"/>
        <end position="144"/>
    </location>
</feature>
<accession>A0A8J4DTW4</accession>
<proteinExistence type="predicted"/>
<dbReference type="RefSeq" id="WP_203903607.1">
    <property type="nucleotide sequence ID" value="NZ_BOPF01000033.1"/>
</dbReference>
<feature type="compositionally biased region" description="Gly residues" evidence="1">
    <location>
        <begin position="84"/>
        <end position="93"/>
    </location>
</feature>
<dbReference type="Proteomes" id="UP000619260">
    <property type="component" value="Unassembled WGS sequence"/>
</dbReference>
<sequence>MRQLTCPKCKGAMRVVDKAGVAIDECVECKGIFLDRGEMQKLFEAEREWQARQVPPSPPGVMVPATPPPLPEPLGGPPAPQGPPGGFRPGPGSGDVPFPPAPPPAPMRGDAPYVPPPPPPPPPAPGGPAPYGPGYPASGHGYPGTPHRRRHKGFLEELFD</sequence>
<reference evidence="3" key="1">
    <citation type="submission" date="2021-01" db="EMBL/GenBank/DDBJ databases">
        <title>Whole genome shotgun sequence of Virgisporangium aliadipatigenens NBRC 105644.</title>
        <authorList>
            <person name="Komaki H."/>
            <person name="Tamura T."/>
        </authorList>
    </citation>
    <scope>NUCLEOTIDE SEQUENCE</scope>
    <source>
        <strain evidence="3">NBRC 105644</strain>
    </source>
</reference>
<dbReference type="AlphaFoldDB" id="A0A8J4DTW4"/>
<feature type="compositionally biased region" description="Pro residues" evidence="1">
    <location>
        <begin position="55"/>
        <end position="83"/>
    </location>
</feature>
<dbReference type="EMBL" id="BOPF01000033">
    <property type="protein sequence ID" value="GIJ50169.1"/>
    <property type="molecule type" value="Genomic_DNA"/>
</dbReference>
<protein>
    <recommendedName>
        <fullName evidence="2">Transcription factor zinc-finger domain-containing protein</fullName>
    </recommendedName>
</protein>
<dbReference type="Pfam" id="PF13453">
    <property type="entry name" value="Zn_ribbon_TFIIB"/>
    <property type="match status" value="1"/>
</dbReference>
<dbReference type="InterPro" id="IPR027392">
    <property type="entry name" value="TF_Znf"/>
</dbReference>
<feature type="compositionally biased region" description="Pro residues" evidence="1">
    <location>
        <begin position="113"/>
        <end position="133"/>
    </location>
</feature>
<feature type="domain" description="Transcription factor zinc-finger" evidence="2">
    <location>
        <begin position="5"/>
        <end position="44"/>
    </location>
</feature>
<evidence type="ECO:0000313" key="4">
    <source>
        <dbReference type="Proteomes" id="UP000619260"/>
    </source>
</evidence>
<keyword evidence="4" id="KW-1185">Reference proteome</keyword>
<evidence type="ECO:0000256" key="1">
    <source>
        <dbReference type="SAM" id="MobiDB-lite"/>
    </source>
</evidence>
<gene>
    <name evidence="3" type="ORF">Val02_70550</name>
</gene>
<comment type="caution">
    <text evidence="3">The sequence shown here is derived from an EMBL/GenBank/DDBJ whole genome shotgun (WGS) entry which is preliminary data.</text>
</comment>